<dbReference type="PROSITE" id="PS51257">
    <property type="entry name" value="PROKAR_LIPOPROTEIN"/>
    <property type="match status" value="1"/>
</dbReference>
<dbReference type="EMBL" id="VZQZ01000009">
    <property type="protein sequence ID" value="KAB0664267.1"/>
    <property type="molecule type" value="Genomic_DNA"/>
</dbReference>
<organism evidence="1 2">
    <name type="scientific">Oryzomonas japonica</name>
    <dbReference type="NCBI Taxonomy" id="2603858"/>
    <lineage>
        <taxon>Bacteria</taxon>
        <taxon>Pseudomonadati</taxon>
        <taxon>Thermodesulfobacteriota</taxon>
        <taxon>Desulfuromonadia</taxon>
        <taxon>Geobacterales</taxon>
        <taxon>Geobacteraceae</taxon>
        <taxon>Oryzomonas</taxon>
    </lineage>
</organism>
<protein>
    <recommendedName>
        <fullName evidence="3">Lipoprotein</fullName>
    </recommendedName>
</protein>
<sequence>MGIIRSFVVVSGVVSLLGGCASWGSVTLGEKNVTRCFLAKNVSKMQGPTGVADTFVGGGKVYVITSFSWDDPEQEGGPHVMTYRWYTGDRLVSQGSMNVESSLPPLNVWSGIQASVLGVGKHRVKVYVDDTFAVSRDFVVLEQE</sequence>
<dbReference type="AlphaFoldDB" id="A0A7J4ZNA9"/>
<dbReference type="Proteomes" id="UP000420562">
    <property type="component" value="Unassembled WGS sequence"/>
</dbReference>
<name>A0A7J4ZNA9_9BACT</name>
<evidence type="ECO:0000313" key="2">
    <source>
        <dbReference type="Proteomes" id="UP000420562"/>
    </source>
</evidence>
<reference evidence="1 2" key="1">
    <citation type="submission" date="2019-09" db="EMBL/GenBank/DDBJ databases">
        <title>Geobacter sp. Red96, a novel strain isolated from paddy soil.</title>
        <authorList>
            <person name="Xu Z."/>
            <person name="Masuda Y."/>
            <person name="Itoh H."/>
            <person name="Senoo K."/>
        </authorList>
    </citation>
    <scope>NUCLEOTIDE SEQUENCE [LARGE SCALE GENOMIC DNA]</scope>
    <source>
        <strain evidence="1 2">Red96</strain>
    </source>
</reference>
<proteinExistence type="predicted"/>
<keyword evidence="2" id="KW-1185">Reference proteome</keyword>
<evidence type="ECO:0008006" key="3">
    <source>
        <dbReference type="Google" id="ProtNLM"/>
    </source>
</evidence>
<evidence type="ECO:0000313" key="1">
    <source>
        <dbReference type="EMBL" id="KAB0664267.1"/>
    </source>
</evidence>
<gene>
    <name evidence="1" type="ORF">F6V25_13935</name>
</gene>
<accession>A0A7J4ZNA9</accession>
<comment type="caution">
    <text evidence="1">The sequence shown here is derived from an EMBL/GenBank/DDBJ whole genome shotgun (WGS) entry which is preliminary data.</text>
</comment>
<dbReference type="RefSeq" id="WP_151129159.1">
    <property type="nucleotide sequence ID" value="NZ_VZQZ01000009.1"/>
</dbReference>